<reference evidence="1" key="1">
    <citation type="submission" date="2022-01" db="EMBL/GenBank/DDBJ databases">
        <title>Novel bile acid biosynthetic pathways are enriched in the microbiome of centenarians.</title>
        <authorList>
            <person name="Sato Y."/>
            <person name="Atarashi K."/>
            <person name="Plichta R.D."/>
            <person name="Arai Y."/>
            <person name="Sasajima S."/>
            <person name="Kearney M.S."/>
            <person name="Suda W."/>
            <person name="Takeshita K."/>
            <person name="Sasaki T."/>
            <person name="Okamoto S."/>
            <person name="Skelly N.A."/>
            <person name="Okamura Y."/>
            <person name="Vlamakis H."/>
            <person name="Li Y."/>
            <person name="Tanoue T."/>
            <person name="Takei H."/>
            <person name="Nittono H."/>
            <person name="Narushima S."/>
            <person name="Irie J."/>
            <person name="Itoh H."/>
            <person name="Moriya K."/>
            <person name="Sugiura Y."/>
            <person name="Suematsu M."/>
            <person name="Moritoki N."/>
            <person name="Shibata S."/>
            <person name="Littman R.D."/>
            <person name="Fischbach A.M."/>
            <person name="Uwamino Y."/>
            <person name="Inoue T."/>
            <person name="Honda A."/>
            <person name="Hattori M."/>
            <person name="Murai T."/>
            <person name="Xavier J.R."/>
            <person name="Hirose N."/>
            <person name="Honda K."/>
        </authorList>
    </citation>
    <scope>NUCLEOTIDE SEQUENCE</scope>
    <source>
        <strain evidence="1">CE91-St3</strain>
    </source>
</reference>
<evidence type="ECO:0000313" key="2">
    <source>
        <dbReference type="Proteomes" id="UP001055114"/>
    </source>
</evidence>
<dbReference type="RefSeq" id="WP_244064068.1">
    <property type="nucleotide sequence ID" value="NZ_BQNZ01000004.1"/>
</dbReference>
<dbReference type="Proteomes" id="UP001055114">
    <property type="component" value="Unassembled WGS sequence"/>
</dbReference>
<dbReference type="AlphaFoldDB" id="A0AA37KGR3"/>
<proteinExistence type="predicted"/>
<sequence>MGYLEKIKYILRGSRYYRKYFQTTVNSLRYYFRNLHYYWQLYSFKKDREVSGNTLYFIIDPNIKHPGLVDRFKAIVGLFYVAKINGFDFKVIFNHPFKLEEYLSVNKYNWIANQSELSYSLQNVRLIPYNGSGKIPRLSKTIKQYHVYCYIGYDIISSNHVLDAESVWRNLFLELFKPSQALNECLNCCSLA</sequence>
<name>A0AA37KGR3_9BACT</name>
<comment type="caution">
    <text evidence="1">The sequence shown here is derived from an EMBL/GenBank/DDBJ whole genome shotgun (WGS) entry which is preliminary data.</text>
</comment>
<protein>
    <submittedName>
        <fullName evidence="1">Uncharacterized protein</fullName>
    </submittedName>
</protein>
<evidence type="ECO:0000313" key="1">
    <source>
        <dbReference type="EMBL" id="GKH73872.1"/>
    </source>
</evidence>
<gene>
    <name evidence="1" type="ORF">CE91St3_37350</name>
</gene>
<organism evidence="1 2">
    <name type="scientific">Parabacteroides merdae</name>
    <dbReference type="NCBI Taxonomy" id="46503"/>
    <lineage>
        <taxon>Bacteria</taxon>
        <taxon>Pseudomonadati</taxon>
        <taxon>Bacteroidota</taxon>
        <taxon>Bacteroidia</taxon>
        <taxon>Bacteroidales</taxon>
        <taxon>Tannerellaceae</taxon>
        <taxon>Parabacteroides</taxon>
    </lineage>
</organism>
<dbReference type="EMBL" id="BQNZ01000004">
    <property type="protein sequence ID" value="GKH73872.1"/>
    <property type="molecule type" value="Genomic_DNA"/>
</dbReference>
<accession>A0AA37KGR3</accession>